<protein>
    <submittedName>
        <fullName evidence="5">Glycosyltransferase</fullName>
    </submittedName>
</protein>
<keyword evidence="1" id="KW-0328">Glycosyltransferase</keyword>
<accession>A0A414FZW0</accession>
<proteinExistence type="predicted"/>
<dbReference type="Pfam" id="PF00534">
    <property type="entry name" value="Glycos_transf_1"/>
    <property type="match status" value="1"/>
</dbReference>
<gene>
    <name evidence="5" type="ORF">DW787_00860</name>
</gene>
<evidence type="ECO:0000313" key="5">
    <source>
        <dbReference type="EMBL" id="RHD57427.1"/>
    </source>
</evidence>
<keyword evidence="2 5" id="KW-0808">Transferase</keyword>
<dbReference type="AlphaFoldDB" id="A0A414FZW0"/>
<dbReference type="InterPro" id="IPR028098">
    <property type="entry name" value="Glyco_trans_4-like_N"/>
</dbReference>
<dbReference type="Pfam" id="PF13439">
    <property type="entry name" value="Glyco_transf_4"/>
    <property type="match status" value="1"/>
</dbReference>
<reference evidence="5 6" key="1">
    <citation type="submission" date="2018-08" db="EMBL/GenBank/DDBJ databases">
        <title>A genome reference for cultivated species of the human gut microbiota.</title>
        <authorList>
            <person name="Zou Y."/>
            <person name="Xue W."/>
            <person name="Luo G."/>
        </authorList>
    </citation>
    <scope>NUCLEOTIDE SEQUENCE [LARGE SCALE GENOMIC DNA]</scope>
    <source>
        <strain evidence="5 6">AM30-5LB</strain>
    </source>
</reference>
<evidence type="ECO:0000259" key="3">
    <source>
        <dbReference type="Pfam" id="PF00534"/>
    </source>
</evidence>
<dbReference type="SUPFAM" id="SSF53756">
    <property type="entry name" value="UDP-Glycosyltransferase/glycogen phosphorylase"/>
    <property type="match status" value="1"/>
</dbReference>
<dbReference type="PANTHER" id="PTHR46401">
    <property type="entry name" value="GLYCOSYLTRANSFERASE WBBK-RELATED"/>
    <property type="match status" value="1"/>
</dbReference>
<name>A0A414FZW0_9ACTN</name>
<evidence type="ECO:0000259" key="4">
    <source>
        <dbReference type="Pfam" id="PF13439"/>
    </source>
</evidence>
<dbReference type="GO" id="GO:0009103">
    <property type="term" value="P:lipopolysaccharide biosynthetic process"/>
    <property type="evidence" value="ECO:0007669"/>
    <property type="project" value="TreeGrafter"/>
</dbReference>
<dbReference type="CDD" id="cd03801">
    <property type="entry name" value="GT4_PimA-like"/>
    <property type="match status" value="1"/>
</dbReference>
<dbReference type="PANTHER" id="PTHR46401:SF2">
    <property type="entry name" value="GLYCOSYLTRANSFERASE WBBK-RELATED"/>
    <property type="match status" value="1"/>
</dbReference>
<feature type="domain" description="Glycosyl transferase family 1" evidence="3">
    <location>
        <begin position="185"/>
        <end position="346"/>
    </location>
</feature>
<feature type="domain" description="Glycosyltransferase subfamily 4-like N-terminal" evidence="4">
    <location>
        <begin position="89"/>
        <end position="169"/>
    </location>
</feature>
<comment type="caution">
    <text evidence="5">The sequence shown here is derived from an EMBL/GenBank/DDBJ whole genome shotgun (WGS) entry which is preliminary data.</text>
</comment>
<evidence type="ECO:0000313" key="6">
    <source>
        <dbReference type="Proteomes" id="UP000286050"/>
    </source>
</evidence>
<dbReference type="GO" id="GO:0016757">
    <property type="term" value="F:glycosyltransferase activity"/>
    <property type="evidence" value="ECO:0007669"/>
    <property type="project" value="UniProtKB-KW"/>
</dbReference>
<dbReference type="Proteomes" id="UP000286050">
    <property type="component" value="Unassembled WGS sequence"/>
</dbReference>
<evidence type="ECO:0000256" key="1">
    <source>
        <dbReference type="ARBA" id="ARBA00022676"/>
    </source>
</evidence>
<organism evidence="5 6">
    <name type="scientific">Collinsella intestinalis</name>
    <dbReference type="NCBI Taxonomy" id="147207"/>
    <lineage>
        <taxon>Bacteria</taxon>
        <taxon>Bacillati</taxon>
        <taxon>Actinomycetota</taxon>
        <taxon>Coriobacteriia</taxon>
        <taxon>Coriobacteriales</taxon>
        <taxon>Coriobacteriaceae</taxon>
        <taxon>Collinsella</taxon>
    </lineage>
</organism>
<dbReference type="EMBL" id="QSJI01000001">
    <property type="protein sequence ID" value="RHD57427.1"/>
    <property type="molecule type" value="Genomic_DNA"/>
</dbReference>
<evidence type="ECO:0000256" key="2">
    <source>
        <dbReference type="ARBA" id="ARBA00022679"/>
    </source>
</evidence>
<dbReference type="Gene3D" id="3.40.50.2000">
    <property type="entry name" value="Glycogen Phosphorylase B"/>
    <property type="match status" value="2"/>
</dbReference>
<sequence length="370" mass="41269">MNSSQGTSKKRISFMNAPNGKVLLIGRLDGTRGPLGVARAVHTRLAKTHNCQIEEVSTLADVIRLVAKIPFTYKGYSICIHQNGFRIPMILCLLSKIDRRNTYYLVVHGIAAEEQKYRPVLDRDLRIEPKLIREFPNLICVSEFEKKALGRLYGREKNMTVIGNGVDVNLEIDPESLLSKKRSSYPPVVITTGGYEERKACDLALLVLSKFAEKTGTRPKLIVCGRDSDAVGSNRAFCEQIARNGNVELEYRGEITDKHELLNLYRDADFYAGLSRFDTFNVSVLEGAASCCVPIVSESCGAAALFNDSSAIRCDIDTDCWEDKAVGRLIELCDDGNLYRDVAKRSYDIASLNTWDGVAKKYWKVLAHGE</sequence>
<dbReference type="InterPro" id="IPR001296">
    <property type="entry name" value="Glyco_trans_1"/>
</dbReference>